<dbReference type="InterPro" id="IPR050570">
    <property type="entry name" value="Cell_wall_metabolism_enzyme"/>
</dbReference>
<reference evidence="3" key="1">
    <citation type="submission" date="2020-10" db="EMBL/GenBank/DDBJ databases">
        <authorList>
            <person name="Gilroy R."/>
        </authorList>
    </citation>
    <scope>NUCLEOTIDE SEQUENCE</scope>
    <source>
        <strain evidence="3">21143</strain>
    </source>
</reference>
<protein>
    <submittedName>
        <fullName evidence="3">M23 family metallopeptidase</fullName>
    </submittedName>
</protein>
<dbReference type="InterPro" id="IPR011055">
    <property type="entry name" value="Dup_hybrid_motif"/>
</dbReference>
<feature type="transmembrane region" description="Helical" evidence="1">
    <location>
        <begin position="33"/>
        <end position="52"/>
    </location>
</feature>
<proteinExistence type="predicted"/>
<dbReference type="EMBL" id="DVKT01000071">
    <property type="protein sequence ID" value="HIT40296.1"/>
    <property type="molecule type" value="Genomic_DNA"/>
</dbReference>
<dbReference type="CDD" id="cd12797">
    <property type="entry name" value="M23_peptidase"/>
    <property type="match status" value="1"/>
</dbReference>
<evidence type="ECO:0000313" key="3">
    <source>
        <dbReference type="EMBL" id="HIT40296.1"/>
    </source>
</evidence>
<dbReference type="SUPFAM" id="SSF51261">
    <property type="entry name" value="Duplicated hybrid motif"/>
    <property type="match status" value="1"/>
</dbReference>
<accession>A0A9D1GG94</accession>
<comment type="caution">
    <text evidence="3">The sequence shown here is derived from an EMBL/GenBank/DDBJ whole genome shotgun (WGS) entry which is preliminary data.</text>
</comment>
<dbReference type="FunFam" id="2.70.70.10:FF:000006">
    <property type="entry name" value="M23 family peptidase"/>
    <property type="match status" value="1"/>
</dbReference>
<dbReference type="Gene3D" id="2.70.70.10">
    <property type="entry name" value="Glucose Permease (Domain IIA)"/>
    <property type="match status" value="1"/>
</dbReference>
<evidence type="ECO:0000256" key="1">
    <source>
        <dbReference type="SAM" id="Phobius"/>
    </source>
</evidence>
<dbReference type="Proteomes" id="UP000886722">
    <property type="component" value="Unassembled WGS sequence"/>
</dbReference>
<keyword evidence="1" id="KW-0472">Membrane</keyword>
<gene>
    <name evidence="3" type="ORF">IAD06_09740</name>
</gene>
<name>A0A9D1GG94_9BACT</name>
<dbReference type="PANTHER" id="PTHR21666:SF286">
    <property type="entry name" value="LIPOPROTEIN NLPD"/>
    <property type="match status" value="1"/>
</dbReference>
<evidence type="ECO:0000259" key="2">
    <source>
        <dbReference type="Pfam" id="PF01551"/>
    </source>
</evidence>
<sequence>MARKVFYKYNPNTLSYERIYPSVGARIFSVCKYLLLSILIGIGFFLIFYHFFESPREKKLREDNEQMATQYRILSHRLDEALEVMSDVQQRDNNLYRIIMQANPIDSKARNAGIDNDSHYKELQNLANADLIVSSTKKLDLLRRQLYVQSTSFNEVMEMVKQNEDRISCMPAIQPISNKDLKRTASGYGWRIDPIYHTRKFHAGMDFAANTGTPVYSTANGTVIFTGWKQGYGNTVIVDHGYNYRTLYGHLSKIDTKRGKKVVRGEVIAEVGSTGKSTGPHLHYEVIYKGKHQNPINYYFFDLSPEDYDMMIQLAENNGLVMD</sequence>
<dbReference type="Pfam" id="PF01551">
    <property type="entry name" value="Peptidase_M23"/>
    <property type="match status" value="1"/>
</dbReference>
<evidence type="ECO:0000313" key="4">
    <source>
        <dbReference type="Proteomes" id="UP000886722"/>
    </source>
</evidence>
<feature type="domain" description="M23ase beta-sheet core" evidence="2">
    <location>
        <begin position="200"/>
        <end position="295"/>
    </location>
</feature>
<dbReference type="PANTHER" id="PTHR21666">
    <property type="entry name" value="PEPTIDASE-RELATED"/>
    <property type="match status" value="1"/>
</dbReference>
<reference evidence="3" key="2">
    <citation type="journal article" date="2021" name="PeerJ">
        <title>Extensive microbial diversity within the chicken gut microbiome revealed by metagenomics and culture.</title>
        <authorList>
            <person name="Gilroy R."/>
            <person name="Ravi A."/>
            <person name="Getino M."/>
            <person name="Pursley I."/>
            <person name="Horton D.L."/>
            <person name="Alikhan N.F."/>
            <person name="Baker D."/>
            <person name="Gharbi K."/>
            <person name="Hall N."/>
            <person name="Watson M."/>
            <person name="Adriaenssens E.M."/>
            <person name="Foster-Nyarko E."/>
            <person name="Jarju S."/>
            <person name="Secka A."/>
            <person name="Antonio M."/>
            <person name="Oren A."/>
            <person name="Chaudhuri R.R."/>
            <person name="La Ragione R."/>
            <person name="Hildebrand F."/>
            <person name="Pallen M.J."/>
        </authorList>
    </citation>
    <scope>NUCLEOTIDE SEQUENCE</scope>
    <source>
        <strain evidence="3">21143</strain>
    </source>
</reference>
<keyword evidence="1" id="KW-1133">Transmembrane helix</keyword>
<dbReference type="GO" id="GO:0004222">
    <property type="term" value="F:metalloendopeptidase activity"/>
    <property type="evidence" value="ECO:0007669"/>
    <property type="project" value="TreeGrafter"/>
</dbReference>
<dbReference type="InterPro" id="IPR016047">
    <property type="entry name" value="M23ase_b-sheet_dom"/>
</dbReference>
<organism evidence="3 4">
    <name type="scientific">Candidatus Caccoplasma intestinavium</name>
    <dbReference type="NCBI Taxonomy" id="2840716"/>
    <lineage>
        <taxon>Bacteria</taxon>
        <taxon>Pseudomonadati</taxon>
        <taxon>Bacteroidota</taxon>
        <taxon>Bacteroidia</taxon>
        <taxon>Bacteroidales</taxon>
        <taxon>Bacteroidaceae</taxon>
        <taxon>Bacteroidaceae incertae sedis</taxon>
        <taxon>Candidatus Caccoplasma</taxon>
    </lineage>
</organism>
<dbReference type="AlphaFoldDB" id="A0A9D1GG94"/>
<keyword evidence="1" id="KW-0812">Transmembrane</keyword>